<keyword evidence="7" id="KW-0539">Nucleus</keyword>
<evidence type="ECO:0000259" key="8">
    <source>
        <dbReference type="PROSITE" id="PS50250"/>
    </source>
</evidence>
<evidence type="ECO:0000256" key="6">
    <source>
        <dbReference type="ARBA" id="ARBA00022790"/>
    </source>
</evidence>
<dbReference type="Pfam" id="PF22241">
    <property type="entry name" value="PSMD12-CSN4_N"/>
    <property type="match status" value="1"/>
</dbReference>
<dbReference type="GO" id="GO:0008180">
    <property type="term" value="C:COP9 signalosome"/>
    <property type="evidence" value="ECO:0007669"/>
    <property type="project" value="UniProtKB-KW"/>
</dbReference>
<evidence type="ECO:0000256" key="3">
    <source>
        <dbReference type="ARBA" id="ARBA00010417"/>
    </source>
</evidence>
<dbReference type="SUPFAM" id="SSF46785">
    <property type="entry name" value="Winged helix' DNA-binding domain"/>
    <property type="match status" value="1"/>
</dbReference>
<dbReference type="EMBL" id="JADGKB010000012">
    <property type="protein sequence ID" value="KAJ3260273.1"/>
    <property type="molecule type" value="Genomic_DNA"/>
</dbReference>
<reference evidence="9" key="1">
    <citation type="submission" date="2020-05" db="EMBL/GenBank/DDBJ databases">
        <title>Phylogenomic resolution of chytrid fungi.</title>
        <authorList>
            <person name="Stajich J.E."/>
            <person name="Amses K."/>
            <person name="Simmons R."/>
            <person name="Seto K."/>
            <person name="Myers J."/>
            <person name="Bonds A."/>
            <person name="Quandt C.A."/>
            <person name="Barry K."/>
            <person name="Liu P."/>
            <person name="Grigoriev I."/>
            <person name="Longcore J.E."/>
            <person name="James T.Y."/>
        </authorList>
    </citation>
    <scope>NUCLEOTIDE SEQUENCE</scope>
    <source>
        <strain evidence="9">PLAUS21</strain>
    </source>
</reference>
<evidence type="ECO:0000313" key="9">
    <source>
        <dbReference type="EMBL" id="KAJ3260273.1"/>
    </source>
</evidence>
<dbReference type="AlphaFoldDB" id="A0AAD5Y5A2"/>
<dbReference type="FunFam" id="1.10.10.10:FF:000658">
    <property type="entry name" value="COP9 signalosome complex subunit 4, putative"/>
    <property type="match status" value="1"/>
</dbReference>
<proteinExistence type="inferred from homology"/>
<evidence type="ECO:0000256" key="5">
    <source>
        <dbReference type="ARBA" id="ARBA00022490"/>
    </source>
</evidence>
<dbReference type="Gene3D" id="1.10.10.10">
    <property type="entry name" value="Winged helix-like DNA-binding domain superfamily/Winged helix DNA-binding domain"/>
    <property type="match status" value="1"/>
</dbReference>
<feature type="domain" description="PCI" evidence="8">
    <location>
        <begin position="181"/>
        <end position="356"/>
    </location>
</feature>
<dbReference type="Pfam" id="PF01399">
    <property type="entry name" value="PCI"/>
    <property type="match status" value="1"/>
</dbReference>
<evidence type="ECO:0000256" key="7">
    <source>
        <dbReference type="ARBA" id="ARBA00023242"/>
    </source>
</evidence>
<keyword evidence="5" id="KW-0963">Cytoplasm</keyword>
<evidence type="ECO:0000256" key="4">
    <source>
        <dbReference type="ARBA" id="ARBA00014881"/>
    </source>
</evidence>
<dbReference type="InterPro" id="IPR036388">
    <property type="entry name" value="WH-like_DNA-bd_sf"/>
</dbReference>
<protein>
    <recommendedName>
        <fullName evidence="4">COP9 signalosome complex subunit 4</fullName>
    </recommendedName>
</protein>
<evidence type="ECO:0000256" key="2">
    <source>
        <dbReference type="ARBA" id="ARBA00004496"/>
    </source>
</evidence>
<accession>A0AAD5Y5A2</accession>
<evidence type="ECO:0000256" key="1">
    <source>
        <dbReference type="ARBA" id="ARBA00004123"/>
    </source>
</evidence>
<evidence type="ECO:0000313" key="10">
    <source>
        <dbReference type="Proteomes" id="UP001210925"/>
    </source>
</evidence>
<comment type="caution">
    <text evidence="9">The sequence shown here is derived from an EMBL/GenBank/DDBJ whole genome shotgun (WGS) entry which is preliminary data.</text>
</comment>
<organism evidence="9 10">
    <name type="scientific">Boothiomyces macroporosus</name>
    <dbReference type="NCBI Taxonomy" id="261099"/>
    <lineage>
        <taxon>Eukaryota</taxon>
        <taxon>Fungi</taxon>
        <taxon>Fungi incertae sedis</taxon>
        <taxon>Chytridiomycota</taxon>
        <taxon>Chytridiomycota incertae sedis</taxon>
        <taxon>Chytridiomycetes</taxon>
        <taxon>Rhizophydiales</taxon>
        <taxon>Terramycetaceae</taxon>
        <taxon>Boothiomyces</taxon>
    </lineage>
</organism>
<comment type="subcellular location">
    <subcellularLocation>
        <location evidence="2">Cytoplasm</location>
    </subcellularLocation>
    <subcellularLocation>
        <location evidence="1">Nucleus</location>
    </subcellularLocation>
</comment>
<dbReference type="Proteomes" id="UP001210925">
    <property type="component" value="Unassembled WGS sequence"/>
</dbReference>
<dbReference type="PANTHER" id="PTHR10855:SF2">
    <property type="entry name" value="COP9 SIGNALOSOME COMPLEX SUBUNIT 4"/>
    <property type="match status" value="1"/>
</dbReference>
<dbReference type="GO" id="GO:0005829">
    <property type="term" value="C:cytosol"/>
    <property type="evidence" value="ECO:0007669"/>
    <property type="project" value="TreeGrafter"/>
</dbReference>
<keyword evidence="10" id="KW-1185">Reference proteome</keyword>
<sequence length="381" mass="43427">MNLEQLTQVPPKDKPAAYKQYIQTILVNQPIDQIKSFIHHSVQDSLGLVLSRQIFNEFITAFESTTDKNVWIYALEQLSARQVPFEEQISLIREKLADIYQEEENWQEAANVLQGIPMESTSRTISEDYKIKIYLRIVQLLLEIEDNVSADAYLNRATLLNPQDKQMSILLLALQARSLDFKRQFVPSALKYLELSYIVEVDIGERLAALKSAITCAILAGAGPQRSRLLATLYKDERVREFSEMKEGGVADILERMYLGRLCNDQQVAEFRNTLKTHQLAQLADGSTVLDRAVMEHNLLSASRLYNNITFQELGNLLSISAEQAETVARKMISEKRMSGQIDQIDKLIYFTKTNALETWDSHIAGLCHQLDGIVGEIWKK</sequence>
<dbReference type="InterPro" id="IPR000717">
    <property type="entry name" value="PCI_dom"/>
</dbReference>
<dbReference type="SMART" id="SM00088">
    <property type="entry name" value="PINT"/>
    <property type="match status" value="1"/>
</dbReference>
<dbReference type="PANTHER" id="PTHR10855">
    <property type="entry name" value="26S PROTEASOME NON-ATPASE REGULATORY SUBUNIT 12/COP9 SIGNALOSOME COMPLEX SUBUNIT 4"/>
    <property type="match status" value="1"/>
</dbReference>
<gene>
    <name evidence="9" type="primary">COPS4</name>
    <name evidence="9" type="ORF">HK103_000908</name>
</gene>
<dbReference type="InterPro" id="IPR036390">
    <property type="entry name" value="WH_DNA-bd_sf"/>
</dbReference>
<name>A0AAD5Y5A2_9FUNG</name>
<dbReference type="InterPro" id="IPR040134">
    <property type="entry name" value="PSMD12/CSN4"/>
</dbReference>
<dbReference type="InterPro" id="IPR054559">
    <property type="entry name" value="PSMD12-CSN4-like_N"/>
</dbReference>
<comment type="similarity">
    <text evidence="3">Belongs to the CSN4 family.</text>
</comment>
<keyword evidence="6" id="KW-0736">Signalosome</keyword>
<dbReference type="PROSITE" id="PS50250">
    <property type="entry name" value="PCI"/>
    <property type="match status" value="1"/>
</dbReference>